<organism evidence="1 2">
    <name type="scientific">Catenulispora subtropica</name>
    <dbReference type="NCBI Taxonomy" id="450798"/>
    <lineage>
        <taxon>Bacteria</taxon>
        <taxon>Bacillati</taxon>
        <taxon>Actinomycetota</taxon>
        <taxon>Actinomycetes</taxon>
        <taxon>Catenulisporales</taxon>
        <taxon>Catenulisporaceae</taxon>
        <taxon>Catenulispora</taxon>
    </lineage>
</organism>
<protein>
    <submittedName>
        <fullName evidence="1">Uncharacterized protein</fullName>
    </submittedName>
</protein>
<gene>
    <name evidence="1" type="ORF">GCM10009838_32760</name>
</gene>
<evidence type="ECO:0000313" key="1">
    <source>
        <dbReference type="EMBL" id="GAA1970956.1"/>
    </source>
</evidence>
<accession>A0ABN2RL40</accession>
<dbReference type="RefSeq" id="WP_344657880.1">
    <property type="nucleotide sequence ID" value="NZ_BAAAQM010000016.1"/>
</dbReference>
<dbReference type="EMBL" id="BAAAQM010000016">
    <property type="protein sequence ID" value="GAA1970956.1"/>
    <property type="molecule type" value="Genomic_DNA"/>
</dbReference>
<sequence length="242" mass="26752">MNASETSHQADQLMHAILNLARFHRDHEKFYSSAPREQAVLLQRHARTLQALADRWSTAERSERSVLSPFEAAEDLNAPDAVQLDGVLFLEGEGRPPEITRLIRDLRTLAEDALSSGEWLAAAMEASWATAAALLPMDGFADVLGERHRIIANDWRAAGLTTLAGRLLERAAEILDGVDFTPAALRADLDGRRTSAMRLYSAAEMIGHAADLSSDAAGAEHDSERRWRTFRSRAEEIVQADR</sequence>
<reference evidence="1 2" key="1">
    <citation type="journal article" date="2019" name="Int. J. Syst. Evol. Microbiol.">
        <title>The Global Catalogue of Microorganisms (GCM) 10K type strain sequencing project: providing services to taxonomists for standard genome sequencing and annotation.</title>
        <authorList>
            <consortium name="The Broad Institute Genomics Platform"/>
            <consortium name="The Broad Institute Genome Sequencing Center for Infectious Disease"/>
            <person name="Wu L."/>
            <person name="Ma J."/>
        </authorList>
    </citation>
    <scope>NUCLEOTIDE SEQUENCE [LARGE SCALE GENOMIC DNA]</scope>
    <source>
        <strain evidence="1 2">JCM 16013</strain>
    </source>
</reference>
<keyword evidence="2" id="KW-1185">Reference proteome</keyword>
<name>A0ABN2RL40_9ACTN</name>
<dbReference type="Proteomes" id="UP001499854">
    <property type="component" value="Unassembled WGS sequence"/>
</dbReference>
<evidence type="ECO:0000313" key="2">
    <source>
        <dbReference type="Proteomes" id="UP001499854"/>
    </source>
</evidence>
<proteinExistence type="predicted"/>
<comment type="caution">
    <text evidence="1">The sequence shown here is derived from an EMBL/GenBank/DDBJ whole genome shotgun (WGS) entry which is preliminary data.</text>
</comment>